<sequence length="88" mass="9990">MKATQPQSLEALEKWDKKEKHPIPGGRQALPPHDIPPGVDTELNFVVLQPMHLYCIDEAPEEWPNWLDHFCHVVKVSNESLELPLGSS</sequence>
<proteinExistence type="predicted"/>
<evidence type="ECO:0000313" key="2">
    <source>
        <dbReference type="EnsemblMetazoa" id="Aqu2.1.30335_001"/>
    </source>
</evidence>
<dbReference type="EnsemblMetazoa" id="Aqu2.1.30335_001">
    <property type="protein sequence ID" value="Aqu2.1.30335_001"/>
    <property type="gene ID" value="Aqu2.1.30335"/>
</dbReference>
<dbReference type="AlphaFoldDB" id="A0A1X7UQR3"/>
<organism evidence="2">
    <name type="scientific">Amphimedon queenslandica</name>
    <name type="common">Sponge</name>
    <dbReference type="NCBI Taxonomy" id="400682"/>
    <lineage>
        <taxon>Eukaryota</taxon>
        <taxon>Metazoa</taxon>
        <taxon>Porifera</taxon>
        <taxon>Demospongiae</taxon>
        <taxon>Heteroscleromorpha</taxon>
        <taxon>Haplosclerida</taxon>
        <taxon>Niphatidae</taxon>
        <taxon>Amphimedon</taxon>
    </lineage>
</organism>
<evidence type="ECO:0000256" key="1">
    <source>
        <dbReference type="SAM" id="MobiDB-lite"/>
    </source>
</evidence>
<accession>A0A1X7UQR3</accession>
<name>A0A1X7UQR3_AMPQE</name>
<feature type="region of interest" description="Disordered" evidence="1">
    <location>
        <begin position="1"/>
        <end position="36"/>
    </location>
</feature>
<feature type="compositionally biased region" description="Basic and acidic residues" evidence="1">
    <location>
        <begin position="11"/>
        <end position="22"/>
    </location>
</feature>
<reference evidence="2" key="1">
    <citation type="submission" date="2017-05" db="UniProtKB">
        <authorList>
            <consortium name="EnsemblMetazoa"/>
        </authorList>
    </citation>
    <scope>IDENTIFICATION</scope>
</reference>
<dbReference type="InParanoid" id="A0A1X7UQR3"/>
<protein>
    <submittedName>
        <fullName evidence="2">Uncharacterized protein</fullName>
    </submittedName>
</protein>